<dbReference type="PANTHER" id="PTHR33108">
    <property type="entry name" value="OS01G0745000 PROTEIN"/>
    <property type="match status" value="1"/>
</dbReference>
<reference evidence="2" key="1">
    <citation type="submission" date="2023-10" db="EMBL/GenBank/DDBJ databases">
        <authorList>
            <person name="Domelevo Entfellner J.-B."/>
        </authorList>
    </citation>
    <scope>NUCLEOTIDE SEQUENCE</scope>
</reference>
<dbReference type="AlphaFoldDB" id="A0AA86VUP9"/>
<feature type="region of interest" description="Disordered" evidence="1">
    <location>
        <begin position="97"/>
        <end position="118"/>
    </location>
</feature>
<sequence>MAAKVLKETKSMTAAEMAAETAETVVSSVKCCCCGLVEECTHAYIGRVKEKYGGRWICGLCAEAVKEERERENHDNNRRSAEATHEVLPTVQLLHSSRQHQRGFHPRRQTDPVPNFGFSKERPFQLSPTWEISQLLLNHARNA</sequence>
<keyword evidence="3" id="KW-1185">Reference proteome</keyword>
<evidence type="ECO:0000256" key="1">
    <source>
        <dbReference type="SAM" id="MobiDB-lite"/>
    </source>
</evidence>
<gene>
    <name evidence="2" type="ORF">AYBTSS11_LOCUS24021</name>
</gene>
<dbReference type="PANTHER" id="PTHR33108:SF78">
    <property type="entry name" value="DUF1677 FAMILY PROTEIN"/>
    <property type="match status" value="1"/>
</dbReference>
<evidence type="ECO:0000313" key="3">
    <source>
        <dbReference type="Proteomes" id="UP001189624"/>
    </source>
</evidence>
<protein>
    <submittedName>
        <fullName evidence="2">Uncharacterized protein</fullName>
    </submittedName>
</protein>
<feature type="compositionally biased region" description="Basic residues" evidence="1">
    <location>
        <begin position="97"/>
        <end position="107"/>
    </location>
</feature>
<accession>A0AA86VUP9</accession>
<feature type="region of interest" description="Disordered" evidence="1">
    <location>
        <begin position="69"/>
        <end position="88"/>
    </location>
</feature>
<evidence type="ECO:0000313" key="2">
    <source>
        <dbReference type="EMBL" id="CAJ1972009.1"/>
    </source>
</evidence>
<proteinExistence type="predicted"/>
<organism evidence="2 3">
    <name type="scientific">Sphenostylis stenocarpa</name>
    <dbReference type="NCBI Taxonomy" id="92480"/>
    <lineage>
        <taxon>Eukaryota</taxon>
        <taxon>Viridiplantae</taxon>
        <taxon>Streptophyta</taxon>
        <taxon>Embryophyta</taxon>
        <taxon>Tracheophyta</taxon>
        <taxon>Spermatophyta</taxon>
        <taxon>Magnoliopsida</taxon>
        <taxon>eudicotyledons</taxon>
        <taxon>Gunneridae</taxon>
        <taxon>Pentapetalae</taxon>
        <taxon>rosids</taxon>
        <taxon>fabids</taxon>
        <taxon>Fabales</taxon>
        <taxon>Fabaceae</taxon>
        <taxon>Papilionoideae</taxon>
        <taxon>50 kb inversion clade</taxon>
        <taxon>NPAAA clade</taxon>
        <taxon>indigoferoid/millettioid clade</taxon>
        <taxon>Phaseoleae</taxon>
        <taxon>Sphenostylis</taxon>
    </lineage>
</organism>
<name>A0AA86VUP9_9FABA</name>
<dbReference type="EMBL" id="OY731405">
    <property type="protein sequence ID" value="CAJ1972009.1"/>
    <property type="molecule type" value="Genomic_DNA"/>
</dbReference>
<feature type="compositionally biased region" description="Basic and acidic residues" evidence="1">
    <location>
        <begin position="69"/>
        <end position="85"/>
    </location>
</feature>
<dbReference type="Gramene" id="rna-AYBTSS11_LOCUS24021">
    <property type="protein sequence ID" value="CAJ1972009.1"/>
    <property type="gene ID" value="gene-AYBTSS11_LOCUS24021"/>
</dbReference>
<dbReference type="InterPro" id="IPR012876">
    <property type="entry name" value="DUF1677_pln"/>
</dbReference>
<dbReference type="Pfam" id="PF07911">
    <property type="entry name" value="DUF1677"/>
    <property type="match status" value="1"/>
</dbReference>
<dbReference type="Proteomes" id="UP001189624">
    <property type="component" value="Chromosome 8"/>
</dbReference>